<reference evidence="15" key="1">
    <citation type="submission" date="2017-01" db="EMBL/GenBank/DDBJ databases">
        <title>Comparative genomics of anhydrobiosis in the tardigrade Hypsibius dujardini.</title>
        <authorList>
            <person name="Yoshida Y."/>
            <person name="Koutsovoulos G."/>
            <person name="Laetsch D."/>
            <person name="Stevens L."/>
            <person name="Kumar S."/>
            <person name="Horikawa D."/>
            <person name="Ishino K."/>
            <person name="Komine S."/>
            <person name="Tomita M."/>
            <person name="Blaxter M."/>
            <person name="Arakawa K."/>
        </authorList>
    </citation>
    <scope>NUCLEOTIDE SEQUENCE [LARGE SCALE GENOMIC DNA]</scope>
    <source>
        <strain evidence="15">Z151</strain>
    </source>
</reference>
<evidence type="ECO:0000256" key="2">
    <source>
        <dbReference type="ARBA" id="ARBA00008077"/>
    </source>
</evidence>
<keyword evidence="4 11" id="KW-0812">Transmembrane</keyword>
<evidence type="ECO:0000256" key="7">
    <source>
        <dbReference type="ARBA" id="ARBA00023157"/>
    </source>
</evidence>
<dbReference type="PANTHER" id="PTHR11309">
    <property type="entry name" value="FRIZZLED"/>
    <property type="match status" value="1"/>
</dbReference>
<evidence type="ECO:0000259" key="13">
    <source>
        <dbReference type="PROSITE" id="PS50261"/>
    </source>
</evidence>
<feature type="domain" description="FZ" evidence="12">
    <location>
        <begin position="87"/>
        <end position="214"/>
    </location>
</feature>
<proteinExistence type="inferred from homology"/>
<evidence type="ECO:0000256" key="1">
    <source>
        <dbReference type="ARBA" id="ARBA00004141"/>
    </source>
</evidence>
<comment type="similarity">
    <text evidence="2">Belongs to the G-protein coupled receptor Fz/Smo family.</text>
</comment>
<accession>A0A1W0WUB2</accession>
<sequence length="694" mass="76006">MADRPVRKCPLYNGRSLKSDRTRPPPPPINHSHAMLHASTLALSSKLLLLIAACLTGGLLTGTEGLPMPAEAASASSQSQLSEWNPSQPQTCQRIDSLTTVQCIDMPYNSTTMPNFAGHLEVVEAVAALESFAQLKLSICASEELNVFLCSVYMPMCQLVEPTDAVVVIPPCRTLCRRVQNQCAPVMQGFGYTWPFDCAKFPEENKADQMCMPGETQTSPAATTSSNELADPDRCPRPEKKVYVQLNQTGSHNHRCALACYNSSLITSSEEKHYAEVFHGIVAGVTGAAALIVLLLLLSRRIQTTEQEKPVYMILLCLCLVAVGYAVRLVGGRGIGCSDTSPAYLVRGGMEMPNAGCVAVFVLLFYFGLAGNVWWLILTGVWFSAAVRERESAGVRKMVKRLHLFAWGLPAVLTGVGIAGKLIDTDELTAICYIGQQDSWNLLLLVIIPQATITLAGAAVLLTGFIQLTRRRQALAAKFYPPAVYPHLSTINQLTTTTASKQQSNCDERLFILAALFLPSTAIVIGCYVTDWYNREENLELPDRIHVALYFIRVVMQFVYGLVVTGWFCLSAAVKRKSTAMPVSSKQTSPLLPPTSFMPSFTATMSLPVVKPMVVNNDYLDYEPDESDLYNSVGPGAVPPSPSLMTASTQYYPVGHPAYDRQLTARMIKQQELSKAESYKRSYRSMAPPSESRI</sequence>
<feature type="transmembrane region" description="Helical" evidence="11">
    <location>
        <begin position="510"/>
        <end position="530"/>
    </location>
</feature>
<evidence type="ECO:0000256" key="8">
    <source>
        <dbReference type="ARBA" id="ARBA00023170"/>
    </source>
</evidence>
<comment type="subcellular location">
    <subcellularLocation>
        <location evidence="1">Membrane</location>
        <topology evidence="1">Multi-pass membrane protein</topology>
    </subcellularLocation>
</comment>
<dbReference type="Pfam" id="PF01392">
    <property type="entry name" value="Fz"/>
    <property type="match status" value="1"/>
</dbReference>
<dbReference type="OrthoDB" id="5959102at2759"/>
<keyword evidence="3" id="KW-0217">Developmental protein</keyword>
<evidence type="ECO:0000259" key="12">
    <source>
        <dbReference type="PROSITE" id="PS50038"/>
    </source>
</evidence>
<keyword evidence="5 11" id="KW-1133">Transmembrane helix</keyword>
<keyword evidence="6 11" id="KW-0472">Membrane</keyword>
<feature type="region of interest" description="Disordered" evidence="10">
    <location>
        <begin position="213"/>
        <end position="233"/>
    </location>
</feature>
<feature type="compositionally biased region" description="Polar residues" evidence="10">
    <location>
        <begin position="215"/>
        <end position="228"/>
    </location>
</feature>
<dbReference type="GO" id="GO:0060070">
    <property type="term" value="P:canonical Wnt signaling pathway"/>
    <property type="evidence" value="ECO:0007669"/>
    <property type="project" value="TreeGrafter"/>
</dbReference>
<evidence type="ECO:0000313" key="14">
    <source>
        <dbReference type="EMBL" id="OQV18791.1"/>
    </source>
</evidence>
<protein>
    <submittedName>
        <fullName evidence="14">Frizzled-10-B</fullName>
    </submittedName>
</protein>
<dbReference type="AlphaFoldDB" id="A0A1W0WUB2"/>
<dbReference type="GO" id="GO:0042813">
    <property type="term" value="F:Wnt receptor activity"/>
    <property type="evidence" value="ECO:0007669"/>
    <property type="project" value="TreeGrafter"/>
</dbReference>
<keyword evidence="15" id="KW-1185">Reference proteome</keyword>
<evidence type="ECO:0000256" key="5">
    <source>
        <dbReference type="ARBA" id="ARBA00022989"/>
    </source>
</evidence>
<gene>
    <name evidence="14" type="ORF">BV898_07228</name>
</gene>
<evidence type="ECO:0000256" key="9">
    <source>
        <dbReference type="PROSITE-ProRule" id="PRU00090"/>
    </source>
</evidence>
<dbReference type="SUPFAM" id="SSF63501">
    <property type="entry name" value="Frizzled cysteine-rich domain"/>
    <property type="match status" value="1"/>
</dbReference>
<feature type="transmembrane region" description="Helical" evidence="11">
    <location>
        <begin position="550"/>
        <end position="574"/>
    </location>
</feature>
<dbReference type="Gene3D" id="1.20.1070.10">
    <property type="entry name" value="Rhodopsin 7-helix transmembrane proteins"/>
    <property type="match status" value="1"/>
</dbReference>
<feature type="transmembrane region" description="Helical" evidence="11">
    <location>
        <begin position="310"/>
        <end position="331"/>
    </location>
</feature>
<dbReference type="PANTHER" id="PTHR11309:SF23">
    <property type="entry name" value="FRIZZLED-4"/>
    <property type="match status" value="1"/>
</dbReference>
<feature type="compositionally biased region" description="Low complexity" evidence="10">
    <location>
        <begin position="69"/>
        <end position="83"/>
    </location>
</feature>
<feature type="domain" description="G-protein coupled receptors family 2 profile 2" evidence="13">
    <location>
        <begin position="275"/>
        <end position="572"/>
    </location>
</feature>
<dbReference type="SMART" id="SM01330">
    <property type="entry name" value="Frizzled"/>
    <property type="match status" value="1"/>
</dbReference>
<feature type="transmembrane region" description="Helical" evidence="11">
    <location>
        <begin position="404"/>
        <end position="423"/>
    </location>
</feature>
<dbReference type="InterPro" id="IPR015526">
    <property type="entry name" value="Frizzled/SFRP"/>
</dbReference>
<dbReference type="SMART" id="SM00063">
    <property type="entry name" value="FRI"/>
    <property type="match status" value="1"/>
</dbReference>
<dbReference type="PROSITE" id="PS50261">
    <property type="entry name" value="G_PROTEIN_RECEP_F2_4"/>
    <property type="match status" value="1"/>
</dbReference>
<dbReference type="InterPro" id="IPR017981">
    <property type="entry name" value="GPCR_2-like_7TM"/>
</dbReference>
<name>A0A1W0WUB2_HYPEX</name>
<feature type="region of interest" description="Disordered" evidence="10">
    <location>
        <begin position="674"/>
        <end position="694"/>
    </location>
</feature>
<feature type="region of interest" description="Disordered" evidence="10">
    <location>
        <begin position="1"/>
        <end position="31"/>
    </location>
</feature>
<dbReference type="InterPro" id="IPR020067">
    <property type="entry name" value="Frizzled_dom"/>
</dbReference>
<keyword evidence="7" id="KW-1015">Disulfide bond</keyword>
<feature type="transmembrane region" description="Helical" evidence="11">
    <location>
        <begin position="358"/>
        <end position="383"/>
    </location>
</feature>
<comment type="caution">
    <text evidence="9">Lacks conserved residue(s) required for the propagation of feature annotation.</text>
</comment>
<dbReference type="InterPro" id="IPR036790">
    <property type="entry name" value="Frizzled_dom_sf"/>
</dbReference>
<evidence type="ECO:0000256" key="3">
    <source>
        <dbReference type="ARBA" id="ARBA00022473"/>
    </source>
</evidence>
<feature type="region of interest" description="Disordered" evidence="10">
    <location>
        <begin position="69"/>
        <end position="90"/>
    </location>
</feature>
<evidence type="ECO:0000256" key="10">
    <source>
        <dbReference type="SAM" id="MobiDB-lite"/>
    </source>
</evidence>
<organism evidence="14 15">
    <name type="scientific">Hypsibius exemplaris</name>
    <name type="common">Freshwater tardigrade</name>
    <dbReference type="NCBI Taxonomy" id="2072580"/>
    <lineage>
        <taxon>Eukaryota</taxon>
        <taxon>Metazoa</taxon>
        <taxon>Ecdysozoa</taxon>
        <taxon>Tardigrada</taxon>
        <taxon>Eutardigrada</taxon>
        <taxon>Parachela</taxon>
        <taxon>Hypsibioidea</taxon>
        <taxon>Hypsibiidae</taxon>
        <taxon>Hypsibius</taxon>
    </lineage>
</organism>
<dbReference type="GO" id="GO:0035567">
    <property type="term" value="P:non-canonical Wnt signaling pathway"/>
    <property type="evidence" value="ECO:0007669"/>
    <property type="project" value="TreeGrafter"/>
</dbReference>
<keyword evidence="8" id="KW-0675">Receptor</keyword>
<dbReference type="InterPro" id="IPR000539">
    <property type="entry name" value="Frizzled/Smoothened_7TM"/>
</dbReference>
<dbReference type="PRINTS" id="PR00489">
    <property type="entry name" value="FRIZZLED"/>
</dbReference>
<evidence type="ECO:0000256" key="11">
    <source>
        <dbReference type="SAM" id="Phobius"/>
    </source>
</evidence>
<evidence type="ECO:0000256" key="6">
    <source>
        <dbReference type="ARBA" id="ARBA00023136"/>
    </source>
</evidence>
<dbReference type="PROSITE" id="PS50038">
    <property type="entry name" value="FZ"/>
    <property type="match status" value="1"/>
</dbReference>
<comment type="caution">
    <text evidence="14">The sequence shown here is derived from an EMBL/GenBank/DDBJ whole genome shotgun (WGS) entry which is preliminary data.</text>
</comment>
<dbReference type="Gene3D" id="1.10.2000.10">
    <property type="entry name" value="Frizzled cysteine-rich domain"/>
    <property type="match status" value="1"/>
</dbReference>
<dbReference type="GO" id="GO:0005886">
    <property type="term" value="C:plasma membrane"/>
    <property type="evidence" value="ECO:0007669"/>
    <property type="project" value="TreeGrafter"/>
</dbReference>
<dbReference type="GO" id="GO:0017147">
    <property type="term" value="F:Wnt-protein binding"/>
    <property type="evidence" value="ECO:0007669"/>
    <property type="project" value="TreeGrafter"/>
</dbReference>
<evidence type="ECO:0000313" key="15">
    <source>
        <dbReference type="Proteomes" id="UP000192578"/>
    </source>
</evidence>
<feature type="transmembrane region" description="Helical" evidence="11">
    <location>
        <begin position="443"/>
        <end position="466"/>
    </location>
</feature>
<dbReference type="EMBL" id="MTYJ01000046">
    <property type="protein sequence ID" value="OQV18791.1"/>
    <property type="molecule type" value="Genomic_DNA"/>
</dbReference>
<dbReference type="Proteomes" id="UP000192578">
    <property type="component" value="Unassembled WGS sequence"/>
</dbReference>
<evidence type="ECO:0000256" key="4">
    <source>
        <dbReference type="ARBA" id="ARBA00022692"/>
    </source>
</evidence>
<feature type="transmembrane region" description="Helical" evidence="11">
    <location>
        <begin position="277"/>
        <end position="298"/>
    </location>
</feature>
<dbReference type="Pfam" id="PF01534">
    <property type="entry name" value="Frizzled"/>
    <property type="match status" value="1"/>
</dbReference>